<evidence type="ECO:0000313" key="2">
    <source>
        <dbReference type="Proteomes" id="UP000031563"/>
    </source>
</evidence>
<sequence>MGFLPKKWMTHLLFMKKVPLVRKKTYFTLINFLKIVNN</sequence>
<accession>A0A0F5HSB0</accession>
<dbReference type="Proteomes" id="UP000031563">
    <property type="component" value="Unassembled WGS sequence"/>
</dbReference>
<proteinExistence type="predicted"/>
<organism evidence="1 2">
    <name type="scientific">Bacillus thermotolerans</name>
    <name type="common">Quasibacillus thermotolerans</name>
    <dbReference type="NCBI Taxonomy" id="1221996"/>
    <lineage>
        <taxon>Bacteria</taxon>
        <taxon>Bacillati</taxon>
        <taxon>Bacillota</taxon>
        <taxon>Bacilli</taxon>
        <taxon>Bacillales</taxon>
        <taxon>Bacillaceae</taxon>
        <taxon>Bacillus</taxon>
    </lineage>
</organism>
<reference evidence="1" key="1">
    <citation type="submission" date="2015-02" db="EMBL/GenBank/DDBJ databases">
        <title>Genome Assembly of Bacillaceae bacterium MTCC 8252.</title>
        <authorList>
            <person name="Verma A."/>
            <person name="Khatri I."/>
            <person name="Mual P."/>
            <person name="Subramanian S."/>
            <person name="Krishnamurthi S."/>
        </authorList>
    </citation>
    <scope>NUCLEOTIDE SEQUENCE [LARGE SCALE GENOMIC DNA]</scope>
    <source>
        <strain evidence="1">MTCC 8252</strain>
    </source>
</reference>
<dbReference type="EMBL" id="JWIR02000062">
    <property type="protein sequence ID" value="KKB36254.1"/>
    <property type="molecule type" value="Genomic_DNA"/>
</dbReference>
<protein>
    <submittedName>
        <fullName evidence="1">Uncharacterized protein</fullName>
    </submittedName>
</protein>
<comment type="caution">
    <text evidence="1">The sequence shown here is derived from an EMBL/GenBank/DDBJ whole genome shotgun (WGS) entry which is preliminary data.</text>
</comment>
<gene>
    <name evidence="1" type="ORF">QY95_03118</name>
</gene>
<dbReference type="STRING" id="1221996.QY95_03118"/>
<keyword evidence="2" id="KW-1185">Reference proteome</keyword>
<name>A0A0F5HSB0_BACTR</name>
<evidence type="ECO:0000313" key="1">
    <source>
        <dbReference type="EMBL" id="KKB36254.1"/>
    </source>
</evidence>
<dbReference type="AlphaFoldDB" id="A0A0F5HSB0"/>